<accession>A0A1G9LQG9</accession>
<dbReference type="STRING" id="246191.SAMN05660337_3473"/>
<dbReference type="GO" id="GO:0006935">
    <property type="term" value="P:chemotaxis"/>
    <property type="evidence" value="ECO:0007669"/>
    <property type="project" value="UniProtKB-KW"/>
</dbReference>
<dbReference type="EMBL" id="FNGA01000008">
    <property type="protein sequence ID" value="SDL64186.1"/>
    <property type="molecule type" value="Genomic_DNA"/>
</dbReference>
<evidence type="ECO:0000313" key="4">
    <source>
        <dbReference type="Proteomes" id="UP000199053"/>
    </source>
</evidence>
<proteinExistence type="predicted"/>
<dbReference type="InterPro" id="IPR038756">
    <property type="entry name" value="CheX-like"/>
</dbReference>
<dbReference type="OrthoDB" id="9790435at2"/>
<evidence type="ECO:0000256" key="1">
    <source>
        <dbReference type="ARBA" id="ARBA00022500"/>
    </source>
</evidence>
<organism evidence="3 4">
    <name type="scientific">Maridesulfovibrio ferrireducens</name>
    <dbReference type="NCBI Taxonomy" id="246191"/>
    <lineage>
        <taxon>Bacteria</taxon>
        <taxon>Pseudomonadati</taxon>
        <taxon>Thermodesulfobacteriota</taxon>
        <taxon>Desulfovibrionia</taxon>
        <taxon>Desulfovibrionales</taxon>
        <taxon>Desulfovibrionaceae</taxon>
        <taxon>Maridesulfovibrio</taxon>
    </lineage>
</organism>
<evidence type="ECO:0000313" key="3">
    <source>
        <dbReference type="EMBL" id="SDL64186.1"/>
    </source>
</evidence>
<dbReference type="Gene3D" id="3.40.1550.10">
    <property type="entry name" value="CheC-like"/>
    <property type="match status" value="1"/>
</dbReference>
<dbReference type="InterPro" id="IPR028051">
    <property type="entry name" value="CheX-like_dom"/>
</dbReference>
<reference evidence="4" key="1">
    <citation type="submission" date="2016-10" db="EMBL/GenBank/DDBJ databases">
        <authorList>
            <person name="Varghese N."/>
            <person name="Submissions S."/>
        </authorList>
    </citation>
    <scope>NUCLEOTIDE SEQUENCE [LARGE SCALE GENOMIC DNA]</scope>
    <source>
        <strain evidence="4">DSM 16995</strain>
    </source>
</reference>
<keyword evidence="4" id="KW-1185">Reference proteome</keyword>
<dbReference type="CDD" id="cd17906">
    <property type="entry name" value="CheX"/>
    <property type="match status" value="1"/>
</dbReference>
<dbReference type="PANTHER" id="PTHR39452">
    <property type="entry name" value="CHEY-P PHOSPHATASE CHEX"/>
    <property type="match status" value="1"/>
</dbReference>
<dbReference type="SUPFAM" id="SSF103039">
    <property type="entry name" value="CheC-like"/>
    <property type="match status" value="1"/>
</dbReference>
<dbReference type="RefSeq" id="WP_092163461.1">
    <property type="nucleotide sequence ID" value="NZ_FNGA01000008.1"/>
</dbReference>
<gene>
    <name evidence="3" type="ORF">SAMN05660337_3473</name>
</gene>
<evidence type="ECO:0000259" key="2">
    <source>
        <dbReference type="Pfam" id="PF13690"/>
    </source>
</evidence>
<sequence length="152" mass="16046">MKVELAKPFIKAAVDVLSMMAMITPKPGKPYVKKGKTAVGDVTGLVGITGDMNGTISITFTKNCAVTIVKNMLGDDIQDILQDVQDAVGEITNMISGQARAGLVEQGLTFSGSTPSVIMGDNHSISHMASTPIMAIPFTCEAGEFTIEFSFE</sequence>
<dbReference type="PANTHER" id="PTHR39452:SF1">
    <property type="entry name" value="CHEY-P PHOSPHATASE CHEX"/>
    <property type="match status" value="1"/>
</dbReference>
<name>A0A1G9LQG9_9BACT</name>
<dbReference type="InterPro" id="IPR028976">
    <property type="entry name" value="CheC-like_sf"/>
</dbReference>
<feature type="domain" description="Chemotaxis phosphatase CheX-like" evidence="2">
    <location>
        <begin position="42"/>
        <end position="139"/>
    </location>
</feature>
<protein>
    <submittedName>
        <fullName evidence="3">Chemotaxis protein CheX</fullName>
    </submittedName>
</protein>
<dbReference type="AlphaFoldDB" id="A0A1G9LQG9"/>
<keyword evidence="1" id="KW-0145">Chemotaxis</keyword>
<dbReference type="Proteomes" id="UP000199053">
    <property type="component" value="Unassembled WGS sequence"/>
</dbReference>
<dbReference type="Pfam" id="PF13690">
    <property type="entry name" value="CheX"/>
    <property type="match status" value="1"/>
</dbReference>